<dbReference type="InterPro" id="IPR020610">
    <property type="entry name" value="Thiolase_AS"/>
</dbReference>
<evidence type="ECO:0000313" key="10">
    <source>
        <dbReference type="EMBL" id="RKQ15160.1"/>
    </source>
</evidence>
<evidence type="ECO:0000313" key="11">
    <source>
        <dbReference type="Proteomes" id="UP000272238"/>
    </source>
</evidence>
<feature type="active site" description="Proton acceptor" evidence="6">
    <location>
        <position position="350"/>
    </location>
</feature>
<dbReference type="EMBL" id="RBZN01000033">
    <property type="protein sequence ID" value="RKQ15160.1"/>
    <property type="molecule type" value="Genomic_DNA"/>
</dbReference>
<dbReference type="AlphaFoldDB" id="A0A494YY52"/>
<evidence type="ECO:0000256" key="7">
    <source>
        <dbReference type="RuleBase" id="RU003557"/>
    </source>
</evidence>
<dbReference type="InterPro" id="IPR002155">
    <property type="entry name" value="Thiolase"/>
</dbReference>
<accession>A0A494YY52</accession>
<comment type="similarity">
    <text evidence="1 7">Belongs to the thiolase-like superfamily. Thiolase family.</text>
</comment>
<feature type="active site" description="Proton acceptor" evidence="6">
    <location>
        <position position="380"/>
    </location>
</feature>
<keyword evidence="3 7" id="KW-0808">Transferase</keyword>
<dbReference type="Gene3D" id="3.40.47.10">
    <property type="match status" value="1"/>
</dbReference>
<dbReference type="EC" id="2.3.1.9" evidence="2"/>
<dbReference type="PANTHER" id="PTHR18919:SF107">
    <property type="entry name" value="ACETYL-COA ACETYLTRANSFERASE, CYTOSOLIC"/>
    <property type="match status" value="1"/>
</dbReference>
<feature type="domain" description="Thiolase N-terminal" evidence="8">
    <location>
        <begin position="4"/>
        <end position="260"/>
    </location>
</feature>
<dbReference type="PROSITE" id="PS00099">
    <property type="entry name" value="THIOLASE_3"/>
    <property type="match status" value="1"/>
</dbReference>
<name>A0A494YY52_9BACL</name>
<dbReference type="Proteomes" id="UP000272238">
    <property type="component" value="Unassembled WGS sequence"/>
</dbReference>
<dbReference type="RefSeq" id="WP_121215133.1">
    <property type="nucleotide sequence ID" value="NZ_RBZN01000033.1"/>
</dbReference>
<evidence type="ECO:0000256" key="2">
    <source>
        <dbReference type="ARBA" id="ARBA00012705"/>
    </source>
</evidence>
<feature type="active site" description="Acyl-thioester intermediate" evidence="6">
    <location>
        <position position="88"/>
    </location>
</feature>
<dbReference type="OrthoDB" id="9764892at2"/>
<dbReference type="SUPFAM" id="SSF53901">
    <property type="entry name" value="Thiolase-like"/>
    <property type="match status" value="2"/>
</dbReference>
<dbReference type="Pfam" id="PF00108">
    <property type="entry name" value="Thiolase_N"/>
    <property type="match status" value="1"/>
</dbReference>
<dbReference type="PANTHER" id="PTHR18919">
    <property type="entry name" value="ACETYL-COA C-ACYLTRANSFERASE"/>
    <property type="match status" value="1"/>
</dbReference>
<dbReference type="GO" id="GO:0003985">
    <property type="term" value="F:acetyl-CoA C-acetyltransferase activity"/>
    <property type="evidence" value="ECO:0007669"/>
    <property type="project" value="UniProtKB-EC"/>
</dbReference>
<evidence type="ECO:0000256" key="1">
    <source>
        <dbReference type="ARBA" id="ARBA00010982"/>
    </source>
</evidence>
<evidence type="ECO:0000259" key="9">
    <source>
        <dbReference type="Pfam" id="PF02803"/>
    </source>
</evidence>
<organism evidence="10 11">
    <name type="scientific">Ureibacillus endophyticus</name>
    <dbReference type="NCBI Taxonomy" id="1978490"/>
    <lineage>
        <taxon>Bacteria</taxon>
        <taxon>Bacillati</taxon>
        <taxon>Bacillota</taxon>
        <taxon>Bacilli</taxon>
        <taxon>Bacillales</taxon>
        <taxon>Caryophanaceae</taxon>
        <taxon>Ureibacillus</taxon>
    </lineage>
</organism>
<dbReference type="Pfam" id="PF02803">
    <property type="entry name" value="Thiolase_C"/>
    <property type="match status" value="1"/>
</dbReference>
<gene>
    <name evidence="10" type="ORF">D8M03_12465</name>
</gene>
<evidence type="ECO:0000256" key="5">
    <source>
        <dbReference type="ARBA" id="ARBA00030755"/>
    </source>
</evidence>
<evidence type="ECO:0000256" key="3">
    <source>
        <dbReference type="ARBA" id="ARBA00022679"/>
    </source>
</evidence>
<keyword evidence="11" id="KW-1185">Reference proteome</keyword>
<reference evidence="10 11" key="1">
    <citation type="journal article" date="2016" name="Antonie Van Leeuwenhoek">
        <title>Lysinibacillus endophyticus sp. nov., an indole-3-acetic acid producing endophytic bacterium isolated from corn root (Zea mays cv. Xinken-5).</title>
        <authorList>
            <person name="Yu J."/>
            <person name="Guan X."/>
            <person name="Liu C."/>
            <person name="Xiang W."/>
            <person name="Yu Z."/>
            <person name="Liu X."/>
            <person name="Wang G."/>
        </authorList>
    </citation>
    <scope>NUCLEOTIDE SEQUENCE [LARGE SCALE GENOMIC DNA]</scope>
    <source>
        <strain evidence="10 11">DSM 100506</strain>
    </source>
</reference>
<evidence type="ECO:0000256" key="6">
    <source>
        <dbReference type="PIRSR" id="PIRSR000429-1"/>
    </source>
</evidence>
<comment type="caution">
    <text evidence="10">The sequence shown here is derived from an EMBL/GenBank/DDBJ whole genome shotgun (WGS) entry which is preliminary data.</text>
</comment>
<dbReference type="PIRSF" id="PIRSF000429">
    <property type="entry name" value="Ac-CoA_Ac_transf"/>
    <property type="match status" value="1"/>
</dbReference>
<feature type="domain" description="Thiolase C-terminal" evidence="9">
    <location>
        <begin position="269"/>
        <end position="392"/>
    </location>
</feature>
<keyword evidence="4 7" id="KW-0012">Acyltransferase</keyword>
<dbReference type="InterPro" id="IPR016039">
    <property type="entry name" value="Thiolase-like"/>
</dbReference>
<dbReference type="InterPro" id="IPR020616">
    <property type="entry name" value="Thiolase_N"/>
</dbReference>
<proteinExistence type="inferred from homology"/>
<evidence type="ECO:0000259" key="8">
    <source>
        <dbReference type="Pfam" id="PF00108"/>
    </source>
</evidence>
<dbReference type="FunFam" id="3.40.47.10:FF:000010">
    <property type="entry name" value="Acetyl-CoA acetyltransferase (Thiolase)"/>
    <property type="match status" value="1"/>
</dbReference>
<protein>
    <recommendedName>
        <fullName evidence="2">acetyl-CoA C-acetyltransferase</fullName>
        <ecNumber evidence="2">2.3.1.9</ecNumber>
    </recommendedName>
    <alternativeName>
        <fullName evidence="5">Acetoacetyl-CoA thiolase</fullName>
    </alternativeName>
</protein>
<sequence>MNEVVIVSAARTPIAKERGALASLTPDIFAAETIKEAVKRSGLEDLEAIDEVVFGHAMGYQIGCMAKYATLKAGLPASIPGLTVERQCGSGSSAINVAAANILAGFGDIYVAGGVESMTRAPFIMERTEHAFPRVPPTVKYDQALAPVEIGDPPMGITAETLVKQYNISREDQDEFAYLSQMKAENAIKEGRFKEQIVPITIPQKKGDAIVFDTDEHPRFGITQEKLSKLGPVFKEDGTVTAGNSSGINDGAGAVMLMSKNKADELNIQPLVKVVAVGHAGVDPNIMGIGPVPAVRKALDKAGLTLDDIDIIELNEAFAGQSIACCIELGIDWRDNERFNPNGGAIALGHPIAGSLAILVVKAIYELKRTGKKYALITACCGGGQGVATIIENV</sequence>
<dbReference type="InterPro" id="IPR020617">
    <property type="entry name" value="Thiolase_C"/>
</dbReference>
<dbReference type="CDD" id="cd00751">
    <property type="entry name" value="thiolase"/>
    <property type="match status" value="1"/>
</dbReference>
<evidence type="ECO:0000256" key="4">
    <source>
        <dbReference type="ARBA" id="ARBA00023315"/>
    </source>
</evidence>
<dbReference type="NCBIfam" id="TIGR01930">
    <property type="entry name" value="AcCoA-C-Actrans"/>
    <property type="match status" value="1"/>
</dbReference>